<dbReference type="EMBL" id="KQ965742">
    <property type="protein sequence ID" value="KXS18531.1"/>
    <property type="molecule type" value="Genomic_DNA"/>
</dbReference>
<dbReference type="Proteomes" id="UP000070544">
    <property type="component" value="Unassembled WGS sequence"/>
</dbReference>
<sequence>MADSAAALAPPASLPSLDQCHRAIMEEEGGICETQFEQIEWHTGKKLWHRTFKNCYSNLRQYWEDVVAKHGPREYLIYECPFTKVEDRWTYNQTAEKVKSLANALSKDYGVTKGDRIAIAMRNYPEWIVAFWAAQCLGAIPAMVNAWLVTDELAYCITLADAKVAIIDPERYDRLAPRIPDLKRGGVSEFILARASSSQMGPRRDGYPGTVSWESVLGKRSSAKDKTQLAPVEILPDDNCTILFTSGTTGRPKAALGSHRNFIANQWVAMLGTIRGCIRANLPVPALPLRPEDPQSVNLLVVPLFHVTAVSILGGTTLNGGKLVIAYKFEASDALRIIEKERVNGMSAVPAIIMMLVEHPDAKNGKRDLSSFIGAGYGGAPAHPELAVNFAKVFKGSPGTAWGMTEASPVATSISGMDYINYPDSAGIAHPLNEVIVCDPDTLHELPKGEVGELLIRGVNIIKGYWRNPEATKSAFLPNGFYRTGDVGYVDAKTGYVYIKDRIKDMLIRGGENIYCQEIEDAIFTHPGVLDCTIVGVPHRILGEEPAAIIVPKPSHPNLTPADVISHIRPKIAGFKIPVFVHIQNEEIPRNPNGKVQKGILKKEVARLWELEQAKATSKSKL</sequence>
<feature type="domain" description="AMP-binding enzyme C-terminal" evidence="4">
    <location>
        <begin position="518"/>
        <end position="595"/>
    </location>
</feature>
<feature type="domain" description="AMP-dependent synthetase/ligase" evidence="3">
    <location>
        <begin position="65"/>
        <end position="466"/>
    </location>
</feature>
<gene>
    <name evidence="5" type="ORF">M427DRAFT_153272</name>
</gene>
<evidence type="ECO:0000313" key="6">
    <source>
        <dbReference type="Proteomes" id="UP000070544"/>
    </source>
</evidence>
<dbReference type="OrthoDB" id="10253115at2759"/>
<evidence type="ECO:0000259" key="3">
    <source>
        <dbReference type="Pfam" id="PF00501"/>
    </source>
</evidence>
<dbReference type="InterPro" id="IPR045851">
    <property type="entry name" value="AMP-bd_C_sf"/>
</dbReference>
<dbReference type="Gene3D" id="3.40.50.12780">
    <property type="entry name" value="N-terminal domain of ligase-like"/>
    <property type="match status" value="1"/>
</dbReference>
<keyword evidence="6" id="KW-1185">Reference proteome</keyword>
<proteinExistence type="inferred from homology"/>
<accession>A0A139AP45</accession>
<evidence type="ECO:0000256" key="2">
    <source>
        <dbReference type="ARBA" id="ARBA00022598"/>
    </source>
</evidence>
<keyword evidence="2" id="KW-0436">Ligase</keyword>
<dbReference type="InterPro" id="IPR020845">
    <property type="entry name" value="AMP-binding_CS"/>
</dbReference>
<reference evidence="5 6" key="1">
    <citation type="journal article" date="2015" name="Genome Biol. Evol.">
        <title>Phylogenomic analyses indicate that early fungi evolved digesting cell walls of algal ancestors of land plants.</title>
        <authorList>
            <person name="Chang Y."/>
            <person name="Wang S."/>
            <person name="Sekimoto S."/>
            <person name="Aerts A.L."/>
            <person name="Choi C."/>
            <person name="Clum A."/>
            <person name="LaButti K.M."/>
            <person name="Lindquist E.A."/>
            <person name="Yee Ngan C."/>
            <person name="Ohm R.A."/>
            <person name="Salamov A.A."/>
            <person name="Grigoriev I.V."/>
            <person name="Spatafora J.W."/>
            <person name="Berbee M.L."/>
        </authorList>
    </citation>
    <scope>NUCLEOTIDE SEQUENCE [LARGE SCALE GENOMIC DNA]</scope>
    <source>
        <strain evidence="5 6">JEL478</strain>
    </source>
</reference>
<evidence type="ECO:0000256" key="1">
    <source>
        <dbReference type="ARBA" id="ARBA00006432"/>
    </source>
</evidence>
<name>A0A139AP45_GONPJ</name>
<protein>
    <submittedName>
        <fullName evidence="5">Acetyl-CoA synthetase-like protein</fullName>
    </submittedName>
</protein>
<dbReference type="Pfam" id="PF00501">
    <property type="entry name" value="AMP-binding"/>
    <property type="match status" value="1"/>
</dbReference>
<dbReference type="InterPro" id="IPR000873">
    <property type="entry name" value="AMP-dep_synth/lig_dom"/>
</dbReference>
<dbReference type="SUPFAM" id="SSF56801">
    <property type="entry name" value="Acetyl-CoA synthetase-like"/>
    <property type="match status" value="1"/>
</dbReference>
<evidence type="ECO:0000313" key="5">
    <source>
        <dbReference type="EMBL" id="KXS18531.1"/>
    </source>
</evidence>
<dbReference type="GO" id="GO:0006631">
    <property type="term" value="P:fatty acid metabolic process"/>
    <property type="evidence" value="ECO:0007669"/>
    <property type="project" value="TreeGrafter"/>
</dbReference>
<organism evidence="5 6">
    <name type="scientific">Gonapodya prolifera (strain JEL478)</name>
    <name type="common">Monoblepharis prolifera</name>
    <dbReference type="NCBI Taxonomy" id="1344416"/>
    <lineage>
        <taxon>Eukaryota</taxon>
        <taxon>Fungi</taxon>
        <taxon>Fungi incertae sedis</taxon>
        <taxon>Chytridiomycota</taxon>
        <taxon>Chytridiomycota incertae sedis</taxon>
        <taxon>Monoblepharidomycetes</taxon>
        <taxon>Monoblepharidales</taxon>
        <taxon>Gonapodyaceae</taxon>
        <taxon>Gonapodya</taxon>
    </lineage>
</organism>
<dbReference type="AlphaFoldDB" id="A0A139AP45"/>
<dbReference type="InterPro" id="IPR042099">
    <property type="entry name" value="ANL_N_sf"/>
</dbReference>
<dbReference type="STRING" id="1344416.A0A139AP45"/>
<dbReference type="PANTHER" id="PTHR43201">
    <property type="entry name" value="ACYL-COA SYNTHETASE"/>
    <property type="match status" value="1"/>
</dbReference>
<dbReference type="OMA" id="VIDYHRY"/>
<dbReference type="PANTHER" id="PTHR43201:SF5">
    <property type="entry name" value="MEDIUM-CHAIN ACYL-COA LIGASE ACSF2, MITOCHONDRIAL"/>
    <property type="match status" value="1"/>
</dbReference>
<comment type="similarity">
    <text evidence="1">Belongs to the ATP-dependent AMP-binding enzyme family.</text>
</comment>
<dbReference type="Pfam" id="PF13193">
    <property type="entry name" value="AMP-binding_C"/>
    <property type="match status" value="1"/>
</dbReference>
<dbReference type="PROSITE" id="PS00455">
    <property type="entry name" value="AMP_BINDING"/>
    <property type="match status" value="1"/>
</dbReference>
<evidence type="ECO:0000259" key="4">
    <source>
        <dbReference type="Pfam" id="PF13193"/>
    </source>
</evidence>
<dbReference type="GO" id="GO:0031956">
    <property type="term" value="F:medium-chain fatty acid-CoA ligase activity"/>
    <property type="evidence" value="ECO:0007669"/>
    <property type="project" value="TreeGrafter"/>
</dbReference>
<dbReference type="Gene3D" id="3.30.300.30">
    <property type="match status" value="1"/>
</dbReference>
<dbReference type="InterPro" id="IPR025110">
    <property type="entry name" value="AMP-bd_C"/>
</dbReference>